<name>A0A368QW42_SETIT</name>
<reference evidence="2" key="1">
    <citation type="journal article" date="2012" name="Nat. Biotechnol.">
        <title>Reference genome sequence of the model plant Setaria.</title>
        <authorList>
            <person name="Bennetzen J.L."/>
            <person name="Schmutz J."/>
            <person name="Wang H."/>
            <person name="Percifield R."/>
            <person name="Hawkins J."/>
            <person name="Pontaroli A.C."/>
            <person name="Estep M."/>
            <person name="Feng L."/>
            <person name="Vaughn J.N."/>
            <person name="Grimwood J."/>
            <person name="Jenkins J."/>
            <person name="Barry K."/>
            <person name="Lindquist E."/>
            <person name="Hellsten U."/>
            <person name="Deshpande S."/>
            <person name="Wang X."/>
            <person name="Wu X."/>
            <person name="Mitros T."/>
            <person name="Triplett J."/>
            <person name="Yang X."/>
            <person name="Ye C.Y."/>
            <person name="Mauro-Herrera M."/>
            <person name="Wang L."/>
            <person name="Li P."/>
            <person name="Sharma M."/>
            <person name="Sharma R."/>
            <person name="Ronald P.C."/>
            <person name="Panaud O."/>
            <person name="Kellogg E.A."/>
            <person name="Brutnell T.P."/>
            <person name="Doust A.N."/>
            <person name="Tuskan G.A."/>
            <person name="Rokhsar D."/>
            <person name="Devos K.M."/>
        </authorList>
    </citation>
    <scope>NUCLEOTIDE SEQUENCE [LARGE SCALE GENOMIC DNA]</scope>
    <source>
        <strain evidence="2">Yugu1</strain>
    </source>
</reference>
<reference evidence="2" key="2">
    <citation type="submission" date="2015-07" db="EMBL/GenBank/DDBJ databases">
        <authorList>
            <person name="Noorani M."/>
        </authorList>
    </citation>
    <scope>NUCLEOTIDE SEQUENCE</scope>
    <source>
        <strain evidence="2">Yugu1</strain>
    </source>
</reference>
<dbReference type="EMBL" id="CM003531">
    <property type="protein sequence ID" value="RCV22161.1"/>
    <property type="molecule type" value="Genomic_DNA"/>
</dbReference>
<gene>
    <name evidence="2" type="ORF">SETIT_4G198400v2</name>
</gene>
<dbReference type="AlphaFoldDB" id="A0A368QW42"/>
<feature type="region of interest" description="Disordered" evidence="1">
    <location>
        <begin position="105"/>
        <end position="129"/>
    </location>
</feature>
<proteinExistence type="predicted"/>
<protein>
    <submittedName>
        <fullName evidence="2">Uncharacterized protein</fullName>
    </submittedName>
</protein>
<evidence type="ECO:0000313" key="2">
    <source>
        <dbReference type="EMBL" id="RCV22161.1"/>
    </source>
</evidence>
<accession>A0A368QW42</accession>
<evidence type="ECO:0000256" key="1">
    <source>
        <dbReference type="SAM" id="MobiDB-lite"/>
    </source>
</evidence>
<organism evidence="2">
    <name type="scientific">Setaria italica</name>
    <name type="common">Foxtail millet</name>
    <name type="synonym">Panicum italicum</name>
    <dbReference type="NCBI Taxonomy" id="4555"/>
    <lineage>
        <taxon>Eukaryota</taxon>
        <taxon>Viridiplantae</taxon>
        <taxon>Streptophyta</taxon>
        <taxon>Embryophyta</taxon>
        <taxon>Tracheophyta</taxon>
        <taxon>Spermatophyta</taxon>
        <taxon>Magnoliopsida</taxon>
        <taxon>Liliopsida</taxon>
        <taxon>Poales</taxon>
        <taxon>Poaceae</taxon>
        <taxon>PACMAD clade</taxon>
        <taxon>Panicoideae</taxon>
        <taxon>Panicodae</taxon>
        <taxon>Paniceae</taxon>
        <taxon>Cenchrinae</taxon>
        <taxon>Setaria</taxon>
    </lineage>
</organism>
<sequence length="149" mass="15588">MYVKIVYAVYVDLQAPCLNELDVEVLMTVKFVQILKINHNLVIPSAKENLFGIRAAIARMPCFIASMIHPCSLLSSHGPSSRSHRYKNGTAGGWGAGDGGLSGGGDGGLDDVGSSPWGNEVHSSSVRPSRIGDSGIGCSPSLVAPCTCD</sequence>